<accession>A0AAW0B5H6</accession>
<evidence type="ECO:0000313" key="3">
    <source>
        <dbReference type="EMBL" id="KAK7021397.1"/>
    </source>
</evidence>
<protein>
    <recommendedName>
        <fullName evidence="2">DUF6533 domain-containing protein</fullName>
    </recommendedName>
</protein>
<evidence type="ECO:0000259" key="2">
    <source>
        <dbReference type="Pfam" id="PF20151"/>
    </source>
</evidence>
<dbReference type="Proteomes" id="UP001383192">
    <property type="component" value="Unassembled WGS sequence"/>
</dbReference>
<keyword evidence="1" id="KW-0472">Membrane</keyword>
<evidence type="ECO:0000313" key="4">
    <source>
        <dbReference type="Proteomes" id="UP001383192"/>
    </source>
</evidence>
<feature type="transmembrane region" description="Helical" evidence="1">
    <location>
        <begin position="59"/>
        <end position="79"/>
    </location>
</feature>
<dbReference type="Pfam" id="PF20151">
    <property type="entry name" value="DUF6533"/>
    <property type="match status" value="1"/>
</dbReference>
<feature type="domain" description="DUF6533" evidence="2">
    <location>
        <begin position="19"/>
        <end position="64"/>
    </location>
</feature>
<dbReference type="EMBL" id="JAYKXP010000170">
    <property type="protein sequence ID" value="KAK7021397.1"/>
    <property type="molecule type" value="Genomic_DNA"/>
</dbReference>
<feature type="transmembrane region" description="Helical" evidence="1">
    <location>
        <begin position="164"/>
        <end position="188"/>
    </location>
</feature>
<keyword evidence="4" id="KW-1185">Reference proteome</keyword>
<name>A0AAW0B5H6_9AGAR</name>
<comment type="caution">
    <text evidence="3">The sequence shown here is derived from an EMBL/GenBank/DDBJ whole genome shotgun (WGS) entry which is preliminary data.</text>
</comment>
<sequence length="269" mass="31052">MSTPPELLPALQHERDISYWAVSVIFLLPYDFILRLSLEIQYIWKSPWTLFKALYLIQRFLPFVDCFFLLIIFRFAPGLSEKECYYGHRALMFTSTVGVALSNIVSSVRIWNFDSAFRHPRSDIQVFEMLVLPIQTHRSLTPLIVAILPIPNFRGCFIIDGDEVYTIWITWLIYDTSATVLMLIPAFWAYREGGLPNLLRVIYQDGALYFMLMLLLSTANIVIIKTLPSEFTLVLGPLQRVLHCILTSHLIIHIRQVASKNIVIESTPL</sequence>
<feature type="transmembrane region" description="Helical" evidence="1">
    <location>
        <begin position="17"/>
        <end position="38"/>
    </location>
</feature>
<feature type="transmembrane region" description="Helical" evidence="1">
    <location>
        <begin position="91"/>
        <end position="111"/>
    </location>
</feature>
<reference evidence="3 4" key="1">
    <citation type="submission" date="2024-01" db="EMBL/GenBank/DDBJ databases">
        <title>A draft genome for a cacao thread blight-causing isolate of Paramarasmius palmivorus.</title>
        <authorList>
            <person name="Baruah I.K."/>
            <person name="Bukari Y."/>
            <person name="Amoako-Attah I."/>
            <person name="Meinhardt L.W."/>
            <person name="Bailey B.A."/>
            <person name="Cohen S.P."/>
        </authorList>
    </citation>
    <scope>NUCLEOTIDE SEQUENCE [LARGE SCALE GENOMIC DNA]</scope>
    <source>
        <strain evidence="3 4">GH-12</strain>
    </source>
</reference>
<evidence type="ECO:0000256" key="1">
    <source>
        <dbReference type="SAM" id="Phobius"/>
    </source>
</evidence>
<keyword evidence="1" id="KW-0812">Transmembrane</keyword>
<dbReference type="InterPro" id="IPR045340">
    <property type="entry name" value="DUF6533"/>
</dbReference>
<dbReference type="AlphaFoldDB" id="A0AAW0B5H6"/>
<organism evidence="3 4">
    <name type="scientific">Paramarasmius palmivorus</name>
    <dbReference type="NCBI Taxonomy" id="297713"/>
    <lineage>
        <taxon>Eukaryota</taxon>
        <taxon>Fungi</taxon>
        <taxon>Dikarya</taxon>
        <taxon>Basidiomycota</taxon>
        <taxon>Agaricomycotina</taxon>
        <taxon>Agaricomycetes</taxon>
        <taxon>Agaricomycetidae</taxon>
        <taxon>Agaricales</taxon>
        <taxon>Marasmiineae</taxon>
        <taxon>Marasmiaceae</taxon>
        <taxon>Paramarasmius</taxon>
    </lineage>
</organism>
<proteinExistence type="predicted"/>
<keyword evidence="1" id="KW-1133">Transmembrane helix</keyword>
<gene>
    <name evidence="3" type="ORF">VNI00_017396</name>
</gene>
<feature type="transmembrane region" description="Helical" evidence="1">
    <location>
        <begin position="208"/>
        <end position="227"/>
    </location>
</feature>